<dbReference type="Proteomes" id="UP000332933">
    <property type="component" value="Unassembled WGS sequence"/>
</dbReference>
<protein>
    <submittedName>
        <fullName evidence="3">Aste57867_12746 protein</fullName>
    </submittedName>
</protein>
<organism evidence="3 4">
    <name type="scientific">Aphanomyces stellatus</name>
    <dbReference type="NCBI Taxonomy" id="120398"/>
    <lineage>
        <taxon>Eukaryota</taxon>
        <taxon>Sar</taxon>
        <taxon>Stramenopiles</taxon>
        <taxon>Oomycota</taxon>
        <taxon>Saprolegniomycetes</taxon>
        <taxon>Saprolegniales</taxon>
        <taxon>Verrucalvaceae</taxon>
        <taxon>Aphanomyces</taxon>
    </lineage>
</organism>
<dbReference type="OrthoDB" id="77494at2759"/>
<name>A0A485KX70_9STRA</name>
<evidence type="ECO:0000313" key="2">
    <source>
        <dbReference type="EMBL" id="KAF0696508.1"/>
    </source>
</evidence>
<dbReference type="EMBL" id="CAADRA010005410">
    <property type="protein sequence ID" value="VFT89596.1"/>
    <property type="molecule type" value="Genomic_DNA"/>
</dbReference>
<gene>
    <name evidence="3" type="primary">Aste57867_12746</name>
    <name evidence="2" type="ORF">As57867_012698</name>
    <name evidence="3" type="ORF">ASTE57867_12746</name>
</gene>
<evidence type="ECO:0000259" key="1">
    <source>
        <dbReference type="Pfam" id="PF03732"/>
    </source>
</evidence>
<keyword evidence="4" id="KW-1185">Reference proteome</keyword>
<reference evidence="2" key="2">
    <citation type="submission" date="2019-06" db="EMBL/GenBank/DDBJ databases">
        <title>Genomics analysis of Aphanomyces spp. identifies a new class of oomycete effector associated with host adaptation.</title>
        <authorList>
            <person name="Gaulin E."/>
        </authorList>
    </citation>
    <scope>NUCLEOTIDE SEQUENCE</scope>
    <source>
        <strain evidence="2">CBS 578.67</strain>
    </source>
</reference>
<dbReference type="Pfam" id="PF03732">
    <property type="entry name" value="Retrotrans_gag"/>
    <property type="match status" value="1"/>
</dbReference>
<dbReference type="AlphaFoldDB" id="A0A485KX70"/>
<evidence type="ECO:0000313" key="4">
    <source>
        <dbReference type="Proteomes" id="UP000332933"/>
    </source>
</evidence>
<evidence type="ECO:0000313" key="3">
    <source>
        <dbReference type="EMBL" id="VFT89596.1"/>
    </source>
</evidence>
<dbReference type="EMBL" id="VJMH01005389">
    <property type="protein sequence ID" value="KAF0696508.1"/>
    <property type="molecule type" value="Genomic_DNA"/>
</dbReference>
<sequence>MIVANFRGLAAAWYQERLHSRGEAPSTLLELEIELCDEFEPDDLQDRLRDQLYELKQAHCVCLTEYVAKFRLICTQICNMTERDKVSWIQRGLRNRTAKSCKSDVVKR</sequence>
<accession>A0A485KX70</accession>
<dbReference type="InterPro" id="IPR005162">
    <property type="entry name" value="Retrotrans_gag_dom"/>
</dbReference>
<reference evidence="3 4" key="1">
    <citation type="submission" date="2019-03" db="EMBL/GenBank/DDBJ databases">
        <authorList>
            <person name="Gaulin E."/>
            <person name="Dumas B."/>
        </authorList>
    </citation>
    <scope>NUCLEOTIDE SEQUENCE [LARGE SCALE GENOMIC DNA]</scope>
    <source>
        <strain evidence="3">CBS 568.67</strain>
    </source>
</reference>
<feature type="domain" description="Retrotransposon gag" evidence="1">
    <location>
        <begin position="2"/>
        <end position="94"/>
    </location>
</feature>
<proteinExistence type="predicted"/>